<proteinExistence type="predicted"/>
<dbReference type="Gene3D" id="3.90.550.10">
    <property type="entry name" value="Spore Coat Polysaccharide Biosynthesis Protein SpsA, Chain A"/>
    <property type="match status" value="1"/>
</dbReference>
<dbReference type="SUPFAM" id="SSF53448">
    <property type="entry name" value="Nucleotide-diphospho-sugar transferases"/>
    <property type="match status" value="1"/>
</dbReference>
<keyword evidence="1" id="KW-0808">Transferase</keyword>
<dbReference type="PANTHER" id="PTHR40392">
    <property type="entry name" value="2-PHOSPHO-L-LACTATE GUANYLYLTRANSFERASE"/>
    <property type="match status" value="1"/>
</dbReference>
<dbReference type="AlphaFoldDB" id="X1D7D7"/>
<comment type="caution">
    <text evidence="5">The sequence shown here is derived from an EMBL/GenBank/DDBJ whole genome shotgun (WGS) entry which is preliminary data.</text>
</comment>
<sequence length="152" mass="15498">MSGTRADGSGGGTGDVGLIVAVKRLTAAKTRLAPVFSAQTRESVVLAMLVDTLTAASRVASLRSITVITPDEAAAAAAAELGADVLDDPTPEGDPDPLNNAIAAAERVLAGSLSNIVVLQGDLPALQTQELAEAITFARHHKRSFVADRLGT</sequence>
<dbReference type="Pfam" id="PF01983">
    <property type="entry name" value="CofC"/>
    <property type="match status" value="1"/>
</dbReference>
<dbReference type="InterPro" id="IPR002835">
    <property type="entry name" value="CofC"/>
</dbReference>
<name>X1D7D7_9ZZZZ</name>
<keyword evidence="4" id="KW-0342">GTP-binding</keyword>
<dbReference type="PANTHER" id="PTHR40392:SF1">
    <property type="entry name" value="2-PHOSPHO-L-LACTATE GUANYLYLTRANSFERASE"/>
    <property type="match status" value="1"/>
</dbReference>
<dbReference type="GO" id="GO:0043814">
    <property type="term" value="F:phospholactate guanylyltransferase activity"/>
    <property type="evidence" value="ECO:0007669"/>
    <property type="project" value="InterPro"/>
</dbReference>
<keyword evidence="2" id="KW-0548">Nucleotidyltransferase</keyword>
<reference evidence="5" key="1">
    <citation type="journal article" date="2014" name="Front. Microbiol.">
        <title>High frequency of phylogenetically diverse reductive dehalogenase-homologous genes in deep subseafloor sedimentary metagenomes.</title>
        <authorList>
            <person name="Kawai M."/>
            <person name="Futagami T."/>
            <person name="Toyoda A."/>
            <person name="Takaki Y."/>
            <person name="Nishi S."/>
            <person name="Hori S."/>
            <person name="Arai W."/>
            <person name="Tsubouchi T."/>
            <person name="Morono Y."/>
            <person name="Uchiyama I."/>
            <person name="Ito T."/>
            <person name="Fujiyama A."/>
            <person name="Inagaki F."/>
            <person name="Takami H."/>
        </authorList>
    </citation>
    <scope>NUCLEOTIDE SEQUENCE</scope>
    <source>
        <strain evidence="5">Expedition CK06-06</strain>
    </source>
</reference>
<organism evidence="5">
    <name type="scientific">marine sediment metagenome</name>
    <dbReference type="NCBI Taxonomy" id="412755"/>
    <lineage>
        <taxon>unclassified sequences</taxon>
        <taxon>metagenomes</taxon>
        <taxon>ecological metagenomes</taxon>
    </lineage>
</organism>
<evidence type="ECO:0000256" key="3">
    <source>
        <dbReference type="ARBA" id="ARBA00022741"/>
    </source>
</evidence>
<keyword evidence="3" id="KW-0547">Nucleotide-binding</keyword>
<evidence type="ECO:0000256" key="4">
    <source>
        <dbReference type="ARBA" id="ARBA00023134"/>
    </source>
</evidence>
<evidence type="ECO:0000256" key="1">
    <source>
        <dbReference type="ARBA" id="ARBA00022679"/>
    </source>
</evidence>
<dbReference type="NCBIfam" id="TIGR03552">
    <property type="entry name" value="F420_cofC"/>
    <property type="match status" value="1"/>
</dbReference>
<dbReference type="EMBL" id="BART01023424">
    <property type="protein sequence ID" value="GAG92386.1"/>
    <property type="molecule type" value="Genomic_DNA"/>
</dbReference>
<accession>X1D7D7</accession>
<feature type="non-terminal residue" evidence="5">
    <location>
        <position position="152"/>
    </location>
</feature>
<dbReference type="GO" id="GO:0005525">
    <property type="term" value="F:GTP binding"/>
    <property type="evidence" value="ECO:0007669"/>
    <property type="project" value="UniProtKB-KW"/>
</dbReference>
<protein>
    <recommendedName>
        <fullName evidence="6">2-phospho-L-lactate guanylyltransferase</fullName>
    </recommendedName>
</protein>
<evidence type="ECO:0000313" key="5">
    <source>
        <dbReference type="EMBL" id="GAG92386.1"/>
    </source>
</evidence>
<evidence type="ECO:0008006" key="6">
    <source>
        <dbReference type="Google" id="ProtNLM"/>
    </source>
</evidence>
<evidence type="ECO:0000256" key="2">
    <source>
        <dbReference type="ARBA" id="ARBA00022695"/>
    </source>
</evidence>
<dbReference type="InterPro" id="IPR029044">
    <property type="entry name" value="Nucleotide-diphossugar_trans"/>
</dbReference>
<gene>
    <name evidence="5" type="ORF">S01H4_42620</name>
</gene>